<gene>
    <name evidence="1" type="ORF">DPMN_071386</name>
</gene>
<dbReference type="AlphaFoldDB" id="A0A9D3Z4G0"/>
<dbReference type="Proteomes" id="UP000828390">
    <property type="component" value="Unassembled WGS sequence"/>
</dbReference>
<evidence type="ECO:0000313" key="1">
    <source>
        <dbReference type="EMBL" id="KAH3711714.1"/>
    </source>
</evidence>
<protein>
    <submittedName>
        <fullName evidence="1">Uncharacterized protein</fullName>
    </submittedName>
</protein>
<dbReference type="EMBL" id="JAIWYP010000014">
    <property type="protein sequence ID" value="KAH3711714.1"/>
    <property type="molecule type" value="Genomic_DNA"/>
</dbReference>
<keyword evidence="2" id="KW-1185">Reference proteome</keyword>
<reference evidence="1" key="1">
    <citation type="journal article" date="2019" name="bioRxiv">
        <title>The Genome of the Zebra Mussel, Dreissena polymorpha: A Resource for Invasive Species Research.</title>
        <authorList>
            <person name="McCartney M.A."/>
            <person name="Auch B."/>
            <person name="Kono T."/>
            <person name="Mallez S."/>
            <person name="Zhang Y."/>
            <person name="Obille A."/>
            <person name="Becker A."/>
            <person name="Abrahante J.E."/>
            <person name="Garbe J."/>
            <person name="Badalamenti J.P."/>
            <person name="Herman A."/>
            <person name="Mangelson H."/>
            <person name="Liachko I."/>
            <person name="Sullivan S."/>
            <person name="Sone E.D."/>
            <person name="Koren S."/>
            <person name="Silverstein K.A.T."/>
            <person name="Beckman K.B."/>
            <person name="Gohl D.M."/>
        </authorList>
    </citation>
    <scope>NUCLEOTIDE SEQUENCE</scope>
    <source>
        <strain evidence="1">Duluth1</strain>
        <tissue evidence="1">Whole animal</tissue>
    </source>
</reference>
<name>A0A9D3Z4G0_DREPO</name>
<organism evidence="1 2">
    <name type="scientific">Dreissena polymorpha</name>
    <name type="common">Zebra mussel</name>
    <name type="synonym">Mytilus polymorpha</name>
    <dbReference type="NCBI Taxonomy" id="45954"/>
    <lineage>
        <taxon>Eukaryota</taxon>
        <taxon>Metazoa</taxon>
        <taxon>Spiralia</taxon>
        <taxon>Lophotrochozoa</taxon>
        <taxon>Mollusca</taxon>
        <taxon>Bivalvia</taxon>
        <taxon>Autobranchia</taxon>
        <taxon>Heteroconchia</taxon>
        <taxon>Euheterodonta</taxon>
        <taxon>Imparidentia</taxon>
        <taxon>Neoheterodontei</taxon>
        <taxon>Myida</taxon>
        <taxon>Dreissenoidea</taxon>
        <taxon>Dreissenidae</taxon>
        <taxon>Dreissena</taxon>
    </lineage>
</organism>
<proteinExistence type="predicted"/>
<sequence>MQNCDKNAIRWVKRNGEEQSSNQLKKTSLIDVGGENAKPFVILHSIRPGNLSPGTPKG</sequence>
<comment type="caution">
    <text evidence="1">The sequence shown here is derived from an EMBL/GenBank/DDBJ whole genome shotgun (WGS) entry which is preliminary data.</text>
</comment>
<evidence type="ECO:0000313" key="2">
    <source>
        <dbReference type="Proteomes" id="UP000828390"/>
    </source>
</evidence>
<accession>A0A9D3Z4G0</accession>
<reference evidence="1" key="2">
    <citation type="submission" date="2020-11" db="EMBL/GenBank/DDBJ databases">
        <authorList>
            <person name="McCartney M.A."/>
            <person name="Auch B."/>
            <person name="Kono T."/>
            <person name="Mallez S."/>
            <person name="Becker A."/>
            <person name="Gohl D.M."/>
            <person name="Silverstein K.A.T."/>
            <person name="Koren S."/>
            <person name="Bechman K.B."/>
            <person name="Herman A."/>
            <person name="Abrahante J.E."/>
            <person name="Garbe J."/>
        </authorList>
    </citation>
    <scope>NUCLEOTIDE SEQUENCE</scope>
    <source>
        <strain evidence="1">Duluth1</strain>
        <tissue evidence="1">Whole animal</tissue>
    </source>
</reference>